<evidence type="ECO:0000313" key="2">
    <source>
        <dbReference type="EMBL" id="SBQ62350.1"/>
    </source>
</evidence>
<accession>A0A1A8FSI7</accession>
<protein>
    <submittedName>
        <fullName evidence="2">Uncharacterized protein</fullName>
    </submittedName>
</protein>
<dbReference type="AlphaFoldDB" id="A0A1A8FSI7"/>
<name>A0A1A8FSI7_9TELE</name>
<organism evidence="2">
    <name type="scientific">Nothobranchius korthausae</name>
    <dbReference type="NCBI Taxonomy" id="1143690"/>
    <lineage>
        <taxon>Eukaryota</taxon>
        <taxon>Metazoa</taxon>
        <taxon>Chordata</taxon>
        <taxon>Craniata</taxon>
        <taxon>Vertebrata</taxon>
        <taxon>Euteleostomi</taxon>
        <taxon>Actinopterygii</taxon>
        <taxon>Neopterygii</taxon>
        <taxon>Teleostei</taxon>
        <taxon>Neoteleostei</taxon>
        <taxon>Acanthomorphata</taxon>
        <taxon>Ovalentaria</taxon>
        <taxon>Atherinomorphae</taxon>
        <taxon>Cyprinodontiformes</taxon>
        <taxon>Nothobranchiidae</taxon>
        <taxon>Nothobranchius</taxon>
    </lineage>
</organism>
<reference evidence="2" key="1">
    <citation type="submission" date="2016-05" db="EMBL/GenBank/DDBJ databases">
        <authorList>
            <person name="Lavstsen T."/>
            <person name="Jespersen J.S."/>
        </authorList>
    </citation>
    <scope>NUCLEOTIDE SEQUENCE</scope>
    <source>
        <tissue evidence="2">Brain</tissue>
    </source>
</reference>
<feature type="non-terminal residue" evidence="2">
    <location>
        <position position="1"/>
    </location>
</feature>
<proteinExistence type="predicted"/>
<evidence type="ECO:0000256" key="1">
    <source>
        <dbReference type="SAM" id="MobiDB-lite"/>
    </source>
</evidence>
<gene>
    <name evidence="2" type="primary">Nfu_g_1_023755</name>
</gene>
<feature type="region of interest" description="Disordered" evidence="1">
    <location>
        <begin position="26"/>
        <end position="77"/>
    </location>
</feature>
<sequence>GDRSTDLGPSLMTFHKDVSTKYKMHIEKQPRSQSNRESVKGVEGPRCPAKAPKRHSSREHLGGQMGQNGSNSVCKPGEDLQCDPTPFLEGQYPGCFTVFPASTDLILISM</sequence>
<reference evidence="2" key="2">
    <citation type="submission" date="2016-06" db="EMBL/GenBank/DDBJ databases">
        <title>The genome of a short-lived fish provides insights into sex chromosome evolution and the genetic control of aging.</title>
        <authorList>
            <person name="Reichwald K."/>
            <person name="Felder M."/>
            <person name="Petzold A."/>
            <person name="Koch P."/>
            <person name="Groth M."/>
            <person name="Platzer M."/>
        </authorList>
    </citation>
    <scope>NUCLEOTIDE SEQUENCE</scope>
    <source>
        <tissue evidence="2">Brain</tissue>
    </source>
</reference>
<dbReference type="EMBL" id="HAEB01015823">
    <property type="protein sequence ID" value="SBQ62350.1"/>
    <property type="molecule type" value="Transcribed_RNA"/>
</dbReference>